<dbReference type="Gene3D" id="1.10.10.60">
    <property type="entry name" value="Homeodomain-like"/>
    <property type="match status" value="2"/>
</dbReference>
<evidence type="ECO:0000256" key="1">
    <source>
        <dbReference type="ARBA" id="ARBA00023015"/>
    </source>
</evidence>
<feature type="transmembrane region" description="Helical" evidence="4">
    <location>
        <begin position="6"/>
        <end position="26"/>
    </location>
</feature>
<evidence type="ECO:0000256" key="2">
    <source>
        <dbReference type="ARBA" id="ARBA00023125"/>
    </source>
</evidence>
<dbReference type="EMBL" id="JBHSAT010000004">
    <property type="protein sequence ID" value="MFC3877080.1"/>
    <property type="molecule type" value="Genomic_DNA"/>
</dbReference>
<gene>
    <name evidence="6" type="ORF">ACFOSX_07525</name>
</gene>
<dbReference type="Proteomes" id="UP001595812">
    <property type="component" value="Unassembled WGS sequence"/>
</dbReference>
<evidence type="ECO:0000313" key="6">
    <source>
        <dbReference type="EMBL" id="MFC3877080.1"/>
    </source>
</evidence>
<feature type="domain" description="HTH araC/xylS-type" evidence="5">
    <location>
        <begin position="270"/>
        <end position="368"/>
    </location>
</feature>
<keyword evidence="4" id="KW-0812">Transmembrane</keyword>
<keyword evidence="2" id="KW-0238">DNA-binding</keyword>
<keyword evidence="4" id="KW-1133">Transmembrane helix</keyword>
<name>A0ABV8AJB7_9FLAO</name>
<keyword evidence="1" id="KW-0805">Transcription regulation</keyword>
<reference evidence="7" key="1">
    <citation type="journal article" date="2019" name="Int. J. Syst. Evol. Microbiol.">
        <title>The Global Catalogue of Microorganisms (GCM) 10K type strain sequencing project: providing services to taxonomists for standard genome sequencing and annotation.</title>
        <authorList>
            <consortium name="The Broad Institute Genomics Platform"/>
            <consortium name="The Broad Institute Genome Sequencing Center for Infectious Disease"/>
            <person name="Wu L."/>
            <person name="Ma J."/>
        </authorList>
    </citation>
    <scope>NUCLEOTIDE SEQUENCE [LARGE SCALE GENOMIC DNA]</scope>
    <source>
        <strain evidence="7">CECT 8979</strain>
    </source>
</reference>
<accession>A0ABV8AJB7</accession>
<dbReference type="PANTHER" id="PTHR43280">
    <property type="entry name" value="ARAC-FAMILY TRANSCRIPTIONAL REGULATOR"/>
    <property type="match status" value="1"/>
</dbReference>
<sequence length="372" mass="43607">MDSVVDFILFFGISIGLFIASALLLIKRNNTKANLILATIILLAVVMLIGRVFYLRYFNDIILFRIGTTVDVTVFIFGPLVFYFLNIFLFENQNVSKLKTWFFLPSLIYLLFSIWTYNLGIETYYNRVTSGALNKYYFYIEILGIITNSFFVYKSHKTIGIYKYSVKQNFSFNQNIIKFSNYFLNAYALCIFFWIISFINLYLFKNYSKFLSYDSVWIFIPVFIYAIGLNVLTQPEIFKVRINSSSKKNNQNRIPEHKILELETTLNSLLLKEKVYHKSDLSLSDLSDMLKISNNDLSWLINTCFNTNFYEYINRYRVEEFITRIKNGDSKTHTITAIALDVGFNSKSTFYKAFKLTTDTTPGEYIKQINNN</sequence>
<evidence type="ECO:0000256" key="3">
    <source>
        <dbReference type="ARBA" id="ARBA00023163"/>
    </source>
</evidence>
<dbReference type="RefSeq" id="WP_386098684.1">
    <property type="nucleotide sequence ID" value="NZ_JBHSAT010000004.1"/>
</dbReference>
<dbReference type="SUPFAM" id="SSF46689">
    <property type="entry name" value="Homeodomain-like"/>
    <property type="match status" value="1"/>
</dbReference>
<evidence type="ECO:0000256" key="4">
    <source>
        <dbReference type="SAM" id="Phobius"/>
    </source>
</evidence>
<feature type="transmembrane region" description="Helical" evidence="4">
    <location>
        <begin position="101"/>
        <end position="121"/>
    </location>
</feature>
<evidence type="ECO:0000313" key="7">
    <source>
        <dbReference type="Proteomes" id="UP001595812"/>
    </source>
</evidence>
<organism evidence="6 7">
    <name type="scientific">Winogradskyella maritima</name>
    <dbReference type="NCBI Taxonomy" id="1517766"/>
    <lineage>
        <taxon>Bacteria</taxon>
        <taxon>Pseudomonadati</taxon>
        <taxon>Bacteroidota</taxon>
        <taxon>Flavobacteriia</taxon>
        <taxon>Flavobacteriales</taxon>
        <taxon>Flavobacteriaceae</taxon>
        <taxon>Winogradskyella</taxon>
    </lineage>
</organism>
<proteinExistence type="predicted"/>
<evidence type="ECO:0000259" key="5">
    <source>
        <dbReference type="PROSITE" id="PS01124"/>
    </source>
</evidence>
<keyword evidence="4" id="KW-0472">Membrane</keyword>
<feature type="transmembrane region" description="Helical" evidence="4">
    <location>
        <begin position="66"/>
        <end position="89"/>
    </location>
</feature>
<dbReference type="InterPro" id="IPR018060">
    <property type="entry name" value="HTH_AraC"/>
</dbReference>
<dbReference type="SMART" id="SM00342">
    <property type="entry name" value="HTH_ARAC"/>
    <property type="match status" value="1"/>
</dbReference>
<keyword evidence="3" id="KW-0804">Transcription</keyword>
<protein>
    <submittedName>
        <fullName evidence="6">Helix-turn-helix domain-containing protein</fullName>
    </submittedName>
</protein>
<dbReference type="Pfam" id="PF12833">
    <property type="entry name" value="HTH_18"/>
    <property type="match status" value="1"/>
</dbReference>
<dbReference type="PANTHER" id="PTHR43280:SF29">
    <property type="entry name" value="ARAC-FAMILY TRANSCRIPTIONAL REGULATOR"/>
    <property type="match status" value="1"/>
</dbReference>
<feature type="transmembrane region" description="Helical" evidence="4">
    <location>
        <begin position="216"/>
        <end position="233"/>
    </location>
</feature>
<dbReference type="PROSITE" id="PS01124">
    <property type="entry name" value="HTH_ARAC_FAMILY_2"/>
    <property type="match status" value="1"/>
</dbReference>
<feature type="transmembrane region" description="Helical" evidence="4">
    <location>
        <begin position="136"/>
        <end position="153"/>
    </location>
</feature>
<feature type="transmembrane region" description="Helical" evidence="4">
    <location>
        <begin position="182"/>
        <end position="204"/>
    </location>
</feature>
<keyword evidence="7" id="KW-1185">Reference proteome</keyword>
<dbReference type="InterPro" id="IPR009057">
    <property type="entry name" value="Homeodomain-like_sf"/>
</dbReference>
<comment type="caution">
    <text evidence="6">The sequence shown here is derived from an EMBL/GenBank/DDBJ whole genome shotgun (WGS) entry which is preliminary data.</text>
</comment>
<feature type="transmembrane region" description="Helical" evidence="4">
    <location>
        <begin position="33"/>
        <end position="54"/>
    </location>
</feature>